<proteinExistence type="predicted"/>
<dbReference type="EMBL" id="LT629787">
    <property type="protein sequence ID" value="SDT91159.1"/>
    <property type="molecule type" value="Genomic_DNA"/>
</dbReference>
<protein>
    <submittedName>
        <fullName evidence="1">Uncharacterized protein</fullName>
    </submittedName>
</protein>
<gene>
    <name evidence="1" type="ORF">SAMN05216210_0428</name>
</gene>
<dbReference type="Proteomes" id="UP000243924">
    <property type="component" value="Chromosome I"/>
</dbReference>
<reference evidence="2" key="1">
    <citation type="submission" date="2016-10" db="EMBL/GenBank/DDBJ databases">
        <authorList>
            <person name="Varghese N."/>
            <person name="Submissions S."/>
        </authorList>
    </citation>
    <scope>NUCLEOTIDE SEQUENCE [LARGE SCALE GENOMIC DNA]</scope>
    <source>
        <strain evidence="2">CECT 8338</strain>
    </source>
</reference>
<name>A0A1H2E851_9GAMM</name>
<evidence type="ECO:0000313" key="1">
    <source>
        <dbReference type="EMBL" id="SDT91159.1"/>
    </source>
</evidence>
<evidence type="ECO:0000313" key="2">
    <source>
        <dbReference type="Proteomes" id="UP000243924"/>
    </source>
</evidence>
<dbReference type="STRING" id="1434072.SAMN05216210_0428"/>
<accession>A0A1H2E851</accession>
<organism evidence="1 2">
    <name type="scientific">Halopseudomonas salegens</name>
    <dbReference type="NCBI Taxonomy" id="1434072"/>
    <lineage>
        <taxon>Bacteria</taxon>
        <taxon>Pseudomonadati</taxon>
        <taxon>Pseudomonadota</taxon>
        <taxon>Gammaproteobacteria</taxon>
        <taxon>Pseudomonadales</taxon>
        <taxon>Pseudomonadaceae</taxon>
        <taxon>Halopseudomonas</taxon>
    </lineage>
</organism>
<keyword evidence="2" id="KW-1185">Reference proteome</keyword>
<dbReference type="AlphaFoldDB" id="A0A1H2E851"/>
<sequence>MLNVKGEIMTNAAVKKLYSGNVGIEYGQFYIDVPEADDEDEYLDPDAAFERQANGICGGAQTGKVFFVAGIQNGTIDLGVELHSSEPPLDQSYEEVVEVSFERGESPVSLCEWACESAYDLELEQGSYRIRYHIIGMDKDYDDDDDGESVVPGQRYLIQIWRAPVETDAIIKQTSESAAYWHGEWGGGA</sequence>